<organism evidence="2 3">
    <name type="scientific">Flavobacterium suncheonense GH29-5 = DSM 17707</name>
    <dbReference type="NCBI Taxonomy" id="1121899"/>
    <lineage>
        <taxon>Bacteria</taxon>
        <taxon>Pseudomonadati</taxon>
        <taxon>Bacteroidota</taxon>
        <taxon>Flavobacteriia</taxon>
        <taxon>Flavobacteriales</taxon>
        <taxon>Flavobacteriaceae</taxon>
        <taxon>Flavobacterium</taxon>
    </lineage>
</organism>
<dbReference type="InterPro" id="IPR036116">
    <property type="entry name" value="FN3_sf"/>
</dbReference>
<dbReference type="RefSeq" id="WP_035745015.1">
    <property type="nucleotide sequence ID" value="NZ_JRLW01000027.1"/>
</dbReference>
<protein>
    <recommendedName>
        <fullName evidence="1">Fibronectin type-III domain-containing protein</fullName>
    </recommendedName>
</protein>
<dbReference type="InterPro" id="IPR013783">
    <property type="entry name" value="Ig-like_fold"/>
</dbReference>
<evidence type="ECO:0000313" key="2">
    <source>
        <dbReference type="EMBL" id="KGO86497.1"/>
    </source>
</evidence>
<dbReference type="EMBL" id="JRLW01000027">
    <property type="protein sequence ID" value="KGO86497.1"/>
    <property type="molecule type" value="Genomic_DNA"/>
</dbReference>
<reference evidence="2 3" key="1">
    <citation type="submission" date="2013-09" db="EMBL/GenBank/DDBJ databases">
        <authorList>
            <person name="Zeng Z."/>
            <person name="Chen C."/>
        </authorList>
    </citation>
    <scope>NUCLEOTIDE SEQUENCE [LARGE SCALE GENOMIC DNA]</scope>
    <source>
        <strain evidence="2 3">GH29-5</strain>
    </source>
</reference>
<feature type="non-terminal residue" evidence="2">
    <location>
        <position position="1"/>
    </location>
</feature>
<name>A0A0A2M1H4_9FLAO</name>
<sequence length="169" mass="18114">TTATLSWTPGLSETAWEVLVQPAGAGAPTAGSTGIPAGTNMNFVVNTPPLTPATNYEYWVRAVCSASDNSIWVGPKTFTTLCSVINVPFQEGFNSTSPTEQCWTVVNANGDADAWDMNYATNPFEGNQAAMLYTDFNGGANDDWLISPVLNLSATPGPKRLKFHYRVQS</sequence>
<dbReference type="NCBIfam" id="NF038128">
    <property type="entry name" value="choice_anch_J"/>
    <property type="match status" value="1"/>
</dbReference>
<dbReference type="AlphaFoldDB" id="A0A0A2M1H4"/>
<gene>
    <name evidence="2" type="ORF">Q764_13690</name>
</gene>
<accession>A0A0A2M1H4</accession>
<dbReference type="Proteomes" id="UP000030121">
    <property type="component" value="Unassembled WGS sequence"/>
</dbReference>
<dbReference type="Gene3D" id="2.60.40.10">
    <property type="entry name" value="Immunoglobulins"/>
    <property type="match status" value="1"/>
</dbReference>
<feature type="non-terminal residue" evidence="2">
    <location>
        <position position="169"/>
    </location>
</feature>
<dbReference type="eggNOG" id="COG3291">
    <property type="taxonomic scope" value="Bacteria"/>
</dbReference>
<comment type="caution">
    <text evidence="2">The sequence shown here is derived from an EMBL/GenBank/DDBJ whole genome shotgun (WGS) entry which is preliminary data.</text>
</comment>
<dbReference type="CDD" id="cd00063">
    <property type="entry name" value="FN3"/>
    <property type="match status" value="1"/>
</dbReference>
<dbReference type="SUPFAM" id="SSF49265">
    <property type="entry name" value="Fibronectin type III"/>
    <property type="match status" value="1"/>
</dbReference>
<proteinExistence type="predicted"/>
<feature type="domain" description="Fibronectin type-III" evidence="1">
    <location>
        <begin position="1"/>
        <end position="83"/>
    </location>
</feature>
<evidence type="ECO:0000313" key="3">
    <source>
        <dbReference type="Proteomes" id="UP000030121"/>
    </source>
</evidence>
<dbReference type="InterPro" id="IPR003961">
    <property type="entry name" value="FN3_dom"/>
</dbReference>
<keyword evidence="3" id="KW-1185">Reference proteome</keyword>
<evidence type="ECO:0000259" key="1">
    <source>
        <dbReference type="PROSITE" id="PS50853"/>
    </source>
</evidence>
<dbReference type="Gene3D" id="2.60.120.200">
    <property type="match status" value="1"/>
</dbReference>
<dbReference type="PROSITE" id="PS50853">
    <property type="entry name" value="FN3"/>
    <property type="match status" value="1"/>
</dbReference>